<dbReference type="EMBL" id="PXZO01000001">
    <property type="protein sequence ID" value="PSK15402.1"/>
    <property type="molecule type" value="Genomic_DNA"/>
</dbReference>
<feature type="domain" description="DDH" evidence="1">
    <location>
        <begin position="6"/>
        <end position="46"/>
    </location>
</feature>
<comment type="caution">
    <text evidence="2">The sequence shown here is derived from an EMBL/GenBank/DDBJ whole genome shotgun (WGS) entry which is preliminary data.</text>
</comment>
<proteinExistence type="predicted"/>
<sequence length="67" mass="7550">MAESVSLVITVDNGSSAHSAMVTAKRRGINVIVTDHEILADHPETYWIDHPYRWSFIIIAILIIHHS</sequence>
<evidence type="ECO:0000313" key="2">
    <source>
        <dbReference type="EMBL" id="PSK15402.1"/>
    </source>
</evidence>
<evidence type="ECO:0000313" key="3">
    <source>
        <dbReference type="Proteomes" id="UP000241645"/>
    </source>
</evidence>
<organism evidence="2 3">
    <name type="scientific">Brevibacillus porteri</name>
    <dbReference type="NCBI Taxonomy" id="2126350"/>
    <lineage>
        <taxon>Bacteria</taxon>
        <taxon>Bacillati</taxon>
        <taxon>Bacillota</taxon>
        <taxon>Bacilli</taxon>
        <taxon>Bacillales</taxon>
        <taxon>Paenibacillaceae</taxon>
        <taxon>Brevibacillus</taxon>
    </lineage>
</organism>
<reference evidence="2 3" key="1">
    <citation type="submission" date="2018-03" db="EMBL/GenBank/DDBJ databases">
        <title>Brevisbacillus phylogenomics.</title>
        <authorList>
            <person name="Dunlap C."/>
        </authorList>
    </citation>
    <scope>NUCLEOTIDE SEQUENCE [LARGE SCALE GENOMIC DNA]</scope>
    <source>
        <strain evidence="2 3">NRRL B-41110</strain>
    </source>
</reference>
<dbReference type="Pfam" id="PF01368">
    <property type="entry name" value="DHH"/>
    <property type="match status" value="1"/>
</dbReference>
<keyword evidence="3" id="KW-1185">Reference proteome</keyword>
<dbReference type="InterPro" id="IPR001667">
    <property type="entry name" value="DDH_dom"/>
</dbReference>
<evidence type="ECO:0000259" key="1">
    <source>
        <dbReference type="Pfam" id="PF01368"/>
    </source>
</evidence>
<dbReference type="InterPro" id="IPR038763">
    <property type="entry name" value="DHH_sf"/>
</dbReference>
<gene>
    <name evidence="2" type="ORF">C7R92_02095</name>
</gene>
<accession>A0ABX5G0B4</accession>
<dbReference type="Gene3D" id="3.90.1640.30">
    <property type="match status" value="1"/>
</dbReference>
<dbReference type="SUPFAM" id="SSF64182">
    <property type="entry name" value="DHH phosphoesterases"/>
    <property type="match status" value="1"/>
</dbReference>
<name>A0ABX5G0B4_9BACL</name>
<protein>
    <recommendedName>
        <fullName evidence="1">DDH domain-containing protein</fullName>
    </recommendedName>
</protein>
<dbReference type="Proteomes" id="UP000241645">
    <property type="component" value="Unassembled WGS sequence"/>
</dbReference>